<comment type="catalytic activity">
    <reaction evidence="1">
        <text>Hydrolysis of alkylated DNA, releasing 3-methyladenine, 3-methylguanine, 7-methylguanine and 7-methyladenine.</text>
        <dbReference type="EC" id="3.2.2.21"/>
    </reaction>
</comment>
<proteinExistence type="inferred from homology"/>
<dbReference type="Proteomes" id="UP000324133">
    <property type="component" value="Unassembled WGS sequence"/>
</dbReference>
<comment type="similarity">
    <text evidence="2">Belongs to the alkylbase DNA glycosidase AlkA family.</text>
</comment>
<protein>
    <recommendedName>
        <fullName evidence="3">DNA-3-methyladenine glycosylase II</fullName>
        <ecNumber evidence="3">3.2.2.21</ecNumber>
    </recommendedName>
</protein>
<dbReference type="GO" id="GO:0043916">
    <property type="term" value="F:DNA-7-methylguanine glycosylase activity"/>
    <property type="evidence" value="ECO:0007669"/>
    <property type="project" value="TreeGrafter"/>
</dbReference>
<dbReference type="RefSeq" id="WP_149091415.1">
    <property type="nucleotide sequence ID" value="NZ_VKKY01000002.1"/>
</dbReference>
<dbReference type="AlphaFoldDB" id="A0A5B6TD22"/>
<comment type="caution">
    <text evidence="7">The sequence shown here is derived from an EMBL/GenBank/DDBJ whole genome shotgun (WGS) entry which is preliminary data.</text>
</comment>
<gene>
    <name evidence="7" type="ORF">FOA19_14005</name>
</gene>
<dbReference type="GO" id="GO:0032993">
    <property type="term" value="C:protein-DNA complex"/>
    <property type="evidence" value="ECO:0007669"/>
    <property type="project" value="TreeGrafter"/>
</dbReference>
<dbReference type="Gene3D" id="1.10.1670.40">
    <property type="match status" value="1"/>
</dbReference>
<sequence length="221" mass="24985">MTVRLKPTSSTMANAHASLFRQDPILYQLVLQASEIKISDASRPIYEALFSSVISQQLSVKAAATIKARFLALFPENYPDPGLVLSLSVEQMRAVGLSRQKIGYLQNIAEHKAAGKLEDDQLAHLPDEELITQLIEIKGIGRWTAEMILMFALHRPDVMPVDDLGIYNAMKRLYSLEDAHKKARANMMKLSEPWRPHRTLACRYLWQSLNNVPEVSSEIKE</sequence>
<dbReference type="GO" id="GO:0008725">
    <property type="term" value="F:DNA-3-methyladenine glycosylase activity"/>
    <property type="evidence" value="ECO:0007669"/>
    <property type="project" value="TreeGrafter"/>
</dbReference>
<dbReference type="EC" id="3.2.2.21" evidence="3"/>
<dbReference type="PANTHER" id="PTHR43003:SF5">
    <property type="entry name" value="DNA-3-METHYLADENINE GLYCOSYLASE"/>
    <property type="match status" value="1"/>
</dbReference>
<dbReference type="GO" id="GO:0006307">
    <property type="term" value="P:DNA alkylation repair"/>
    <property type="evidence" value="ECO:0007669"/>
    <property type="project" value="TreeGrafter"/>
</dbReference>
<keyword evidence="5" id="KW-0234">DNA repair</keyword>
<dbReference type="FunFam" id="1.10.340.30:FF:000004">
    <property type="entry name" value="DNA-3-methyladenine glycosylase II"/>
    <property type="match status" value="1"/>
</dbReference>
<dbReference type="InterPro" id="IPR000035">
    <property type="entry name" value="Alkylbase_DNA_glycsylse_CS"/>
</dbReference>
<accession>A0A5B6TD22</accession>
<evidence type="ECO:0000313" key="7">
    <source>
        <dbReference type="EMBL" id="KAA3438357.1"/>
    </source>
</evidence>
<evidence type="ECO:0000256" key="3">
    <source>
        <dbReference type="ARBA" id="ARBA00012000"/>
    </source>
</evidence>
<feature type="domain" description="HhH-GPD" evidence="6">
    <location>
        <begin position="54"/>
        <end position="210"/>
    </location>
</feature>
<dbReference type="Pfam" id="PF00730">
    <property type="entry name" value="HhH-GPD"/>
    <property type="match status" value="1"/>
</dbReference>
<dbReference type="GO" id="GO:0005737">
    <property type="term" value="C:cytoplasm"/>
    <property type="evidence" value="ECO:0007669"/>
    <property type="project" value="TreeGrafter"/>
</dbReference>
<evidence type="ECO:0000313" key="8">
    <source>
        <dbReference type="Proteomes" id="UP000324133"/>
    </source>
</evidence>
<dbReference type="Gene3D" id="1.10.340.30">
    <property type="entry name" value="Hypothetical protein, domain 2"/>
    <property type="match status" value="1"/>
</dbReference>
<dbReference type="SMART" id="SM00478">
    <property type="entry name" value="ENDO3c"/>
    <property type="match status" value="1"/>
</dbReference>
<dbReference type="EMBL" id="VKKY01000002">
    <property type="protein sequence ID" value="KAA3438357.1"/>
    <property type="molecule type" value="Genomic_DNA"/>
</dbReference>
<organism evidence="7 8">
    <name type="scientific">Rufibacter hautae</name>
    <dbReference type="NCBI Taxonomy" id="2595005"/>
    <lineage>
        <taxon>Bacteria</taxon>
        <taxon>Pseudomonadati</taxon>
        <taxon>Bacteroidota</taxon>
        <taxon>Cytophagia</taxon>
        <taxon>Cytophagales</taxon>
        <taxon>Hymenobacteraceae</taxon>
        <taxon>Rufibacter</taxon>
    </lineage>
</organism>
<dbReference type="InterPro" id="IPR051912">
    <property type="entry name" value="Alkylbase_DNA_Glycosylase/TA"/>
</dbReference>
<reference evidence="7 8" key="1">
    <citation type="submission" date="2019-07" db="EMBL/GenBank/DDBJ databases">
        <title>Rufibacter sp. nov., isolated from lake sediment.</title>
        <authorList>
            <person name="Qu J.-H."/>
        </authorList>
    </citation>
    <scope>NUCLEOTIDE SEQUENCE [LARGE SCALE GENOMIC DNA]</scope>
    <source>
        <strain evidence="7 8">NBS58-1</strain>
    </source>
</reference>
<dbReference type="InterPro" id="IPR011257">
    <property type="entry name" value="DNA_glycosylase"/>
</dbReference>
<dbReference type="PANTHER" id="PTHR43003">
    <property type="entry name" value="DNA-3-METHYLADENINE GLYCOSYLASE"/>
    <property type="match status" value="1"/>
</dbReference>
<dbReference type="SUPFAM" id="SSF48150">
    <property type="entry name" value="DNA-glycosylase"/>
    <property type="match status" value="1"/>
</dbReference>
<dbReference type="OrthoDB" id="9785929at2"/>
<evidence type="ECO:0000256" key="2">
    <source>
        <dbReference type="ARBA" id="ARBA00010817"/>
    </source>
</evidence>
<dbReference type="CDD" id="cd00056">
    <property type="entry name" value="ENDO3c"/>
    <property type="match status" value="1"/>
</dbReference>
<keyword evidence="4" id="KW-0227">DNA damage</keyword>
<evidence type="ECO:0000256" key="5">
    <source>
        <dbReference type="ARBA" id="ARBA00023204"/>
    </source>
</evidence>
<name>A0A5B6TD22_9BACT</name>
<dbReference type="GO" id="GO:0032131">
    <property type="term" value="F:alkylated DNA binding"/>
    <property type="evidence" value="ECO:0007669"/>
    <property type="project" value="TreeGrafter"/>
</dbReference>
<evidence type="ECO:0000259" key="6">
    <source>
        <dbReference type="SMART" id="SM00478"/>
    </source>
</evidence>
<dbReference type="InterPro" id="IPR003265">
    <property type="entry name" value="HhH-GPD_domain"/>
</dbReference>
<evidence type="ECO:0000256" key="1">
    <source>
        <dbReference type="ARBA" id="ARBA00000086"/>
    </source>
</evidence>
<dbReference type="GO" id="GO:0006285">
    <property type="term" value="P:base-excision repair, AP site formation"/>
    <property type="evidence" value="ECO:0007669"/>
    <property type="project" value="TreeGrafter"/>
</dbReference>
<dbReference type="PROSITE" id="PS00516">
    <property type="entry name" value="ALKYLBASE_DNA_GLYCOS"/>
    <property type="match status" value="1"/>
</dbReference>
<evidence type="ECO:0000256" key="4">
    <source>
        <dbReference type="ARBA" id="ARBA00022763"/>
    </source>
</evidence>
<keyword evidence="8" id="KW-1185">Reference proteome</keyword>